<dbReference type="Proteomes" id="UP000423525">
    <property type="component" value="Chromosome"/>
</dbReference>
<dbReference type="SUPFAM" id="SSF51905">
    <property type="entry name" value="FAD/NAD(P)-binding domain"/>
    <property type="match status" value="1"/>
</dbReference>
<dbReference type="InterPro" id="IPR012999">
    <property type="entry name" value="Pyr_OxRdtase_I_AS"/>
</dbReference>
<dbReference type="RefSeq" id="WP_155873294.1">
    <property type="nucleotide sequence ID" value="NZ_CP168248.1"/>
</dbReference>
<dbReference type="SUPFAM" id="SSF55424">
    <property type="entry name" value="FAD/NAD-linked reductases, dimerisation (C-terminal) domain"/>
    <property type="match status" value="1"/>
</dbReference>
<organism evidence="14 15">
    <name type="scientific">Corynebacterium rouxii</name>
    <dbReference type="NCBI Taxonomy" id="2719119"/>
    <lineage>
        <taxon>Bacteria</taxon>
        <taxon>Bacillati</taxon>
        <taxon>Actinomycetota</taxon>
        <taxon>Actinomycetes</taxon>
        <taxon>Mycobacteriales</taxon>
        <taxon>Corynebacteriaceae</taxon>
        <taxon>Corynebacterium</taxon>
    </lineage>
</organism>
<dbReference type="InterPro" id="IPR016156">
    <property type="entry name" value="FAD/NAD-linked_Rdtase_dimer_sf"/>
</dbReference>
<comment type="similarity">
    <text evidence="1 11">Belongs to the class-I pyridine nucleotide-disulfide oxidoreductase family.</text>
</comment>
<gene>
    <name evidence="14" type="ORF">FRC0190_01530</name>
</gene>
<feature type="active site" description="Proton acceptor" evidence="8">
    <location>
        <position position="446"/>
    </location>
</feature>
<dbReference type="Pfam" id="PF02852">
    <property type="entry name" value="Pyr_redox_dim"/>
    <property type="match status" value="1"/>
</dbReference>
<keyword evidence="5 9" id="KW-0520">NAD</keyword>
<evidence type="ECO:0000256" key="6">
    <source>
        <dbReference type="ARBA" id="ARBA00023157"/>
    </source>
</evidence>
<evidence type="ECO:0000259" key="13">
    <source>
        <dbReference type="Pfam" id="PF07992"/>
    </source>
</evidence>
<dbReference type="GO" id="GO:0004148">
    <property type="term" value="F:dihydrolipoyl dehydrogenase (NADH) activity"/>
    <property type="evidence" value="ECO:0007669"/>
    <property type="project" value="TreeGrafter"/>
</dbReference>
<feature type="domain" description="Pyridine nucleotide-disulphide oxidoreductase dimerisation" evidence="12">
    <location>
        <begin position="347"/>
        <end position="454"/>
    </location>
</feature>
<keyword evidence="3 9" id="KW-0274">FAD</keyword>
<dbReference type="NCBIfam" id="TIGR03452">
    <property type="entry name" value="mycothione_red"/>
    <property type="match status" value="1"/>
</dbReference>
<comment type="cofactor">
    <cofactor evidence="9">
        <name>FAD</name>
        <dbReference type="ChEBI" id="CHEBI:57692"/>
    </cofactor>
    <text evidence="9">Binds 1 FAD per subunit.</text>
</comment>
<dbReference type="GO" id="GO:0006103">
    <property type="term" value="P:2-oxoglutarate metabolic process"/>
    <property type="evidence" value="ECO:0007669"/>
    <property type="project" value="TreeGrafter"/>
</dbReference>
<feature type="binding site" evidence="9">
    <location>
        <position position="53"/>
    </location>
    <ligand>
        <name>FAD</name>
        <dbReference type="ChEBI" id="CHEBI:57692"/>
    </ligand>
</feature>
<evidence type="ECO:0000256" key="9">
    <source>
        <dbReference type="PIRSR" id="PIRSR000350-3"/>
    </source>
</evidence>
<evidence type="ECO:0000313" key="14">
    <source>
        <dbReference type="EMBL" id="VZH85578.1"/>
    </source>
</evidence>
<dbReference type="NCBIfam" id="NF005884">
    <property type="entry name" value="PRK07846.1"/>
    <property type="match status" value="1"/>
</dbReference>
<dbReference type="InterPro" id="IPR036188">
    <property type="entry name" value="FAD/NAD-bd_sf"/>
</dbReference>
<keyword evidence="7 11" id="KW-0676">Redox-active center</keyword>
<dbReference type="AlphaFoldDB" id="A0A6I8MCA2"/>
<dbReference type="InterPro" id="IPR004099">
    <property type="entry name" value="Pyr_nucl-diS_OxRdtase_dimer"/>
</dbReference>
<evidence type="ECO:0000256" key="4">
    <source>
        <dbReference type="ARBA" id="ARBA00023002"/>
    </source>
</evidence>
<accession>A0A6I8MCA2</accession>
<feature type="disulfide bond" description="Redox-active" evidence="10">
    <location>
        <begin position="44"/>
        <end position="49"/>
    </location>
</feature>
<evidence type="ECO:0000256" key="3">
    <source>
        <dbReference type="ARBA" id="ARBA00022827"/>
    </source>
</evidence>
<feature type="binding site" evidence="9">
    <location>
        <begin position="148"/>
        <end position="150"/>
    </location>
    <ligand>
        <name>FAD</name>
        <dbReference type="ChEBI" id="CHEBI:57692"/>
    </ligand>
</feature>
<evidence type="ECO:0000256" key="10">
    <source>
        <dbReference type="PIRSR" id="PIRSR000350-4"/>
    </source>
</evidence>
<sequence>MNNQQPRHYDLIIVGSGSGNSIPGPEFDDKSIAIVEKGKFGGTCLNVGCIPTKMFVYASEIAEVIADSERFGISASINSVQWSDIVERVFAHRIDPIAASGEDYRRGDKTPNIDVYDQHARFIAPKTLQIGDGDNAPTISGDTIVVATGSRPFIPSYIEESNVTYYTNETIMRMPDLPRSMVVLGGGYIAMEFAHVFSALGVNVTVVNRSPQLLRVLDADISTRFTEITKTKMDCRLGRTVSSVDEDSNGVTLTLDDGSTATGEVLLVATGRIPNGDQMNLDSAGIEMAGKRIKVDDFGRTTADGVWALGDVSSPYQLKHVANAEMRAVKHNLLHPEDLKSMPHNHVPAGVFTHPQIATVGLTEQEARDAGYSITVKIQNYGDVAYGWAMEDTQHFAKLIADKKTGRLLGAHFIGPQASTLIQQLITVMAFDLDVREVATKQYWIHPALPELTENALLGLDFS</sequence>
<dbReference type="Pfam" id="PF07992">
    <property type="entry name" value="Pyr_redox_2"/>
    <property type="match status" value="1"/>
</dbReference>
<dbReference type="PIRSF" id="PIRSF000350">
    <property type="entry name" value="Mercury_reductase_MerA"/>
    <property type="match status" value="1"/>
</dbReference>
<dbReference type="EC" id="1.8.1.7" evidence="14"/>
<evidence type="ECO:0000256" key="7">
    <source>
        <dbReference type="ARBA" id="ARBA00023284"/>
    </source>
</evidence>
<evidence type="ECO:0000259" key="12">
    <source>
        <dbReference type="Pfam" id="PF02852"/>
    </source>
</evidence>
<dbReference type="GO" id="GO:0050660">
    <property type="term" value="F:flavin adenine dinucleotide binding"/>
    <property type="evidence" value="ECO:0007669"/>
    <property type="project" value="TreeGrafter"/>
</dbReference>
<dbReference type="GO" id="GO:0004362">
    <property type="term" value="F:glutathione-disulfide reductase (NADPH) activity"/>
    <property type="evidence" value="ECO:0007669"/>
    <property type="project" value="UniProtKB-EC"/>
</dbReference>
<evidence type="ECO:0000256" key="1">
    <source>
        <dbReference type="ARBA" id="ARBA00007532"/>
    </source>
</evidence>
<dbReference type="PANTHER" id="PTHR22912:SF217">
    <property type="entry name" value="DIHYDROLIPOYL DEHYDROGENASE"/>
    <property type="match status" value="1"/>
</dbReference>
<evidence type="ECO:0000256" key="8">
    <source>
        <dbReference type="PIRSR" id="PIRSR000350-2"/>
    </source>
</evidence>
<dbReference type="InterPro" id="IPR023753">
    <property type="entry name" value="FAD/NAD-binding_dom"/>
</dbReference>
<dbReference type="Gene3D" id="3.30.390.30">
    <property type="match status" value="1"/>
</dbReference>
<keyword evidence="4 11" id="KW-0560">Oxidoreductase</keyword>
<feature type="binding site" evidence="9">
    <location>
        <begin position="185"/>
        <end position="192"/>
    </location>
    <ligand>
        <name>NAD(+)</name>
        <dbReference type="ChEBI" id="CHEBI:57540"/>
    </ligand>
</feature>
<name>A0A6I8MCA2_9CORY</name>
<keyword evidence="2 11" id="KW-0285">Flavoprotein</keyword>
<dbReference type="PRINTS" id="PR00368">
    <property type="entry name" value="FADPNR"/>
</dbReference>
<keyword evidence="9" id="KW-0547">Nucleotide-binding</keyword>
<dbReference type="PANTHER" id="PTHR22912">
    <property type="entry name" value="DISULFIDE OXIDOREDUCTASE"/>
    <property type="match status" value="1"/>
</dbReference>
<proteinExistence type="inferred from homology"/>
<evidence type="ECO:0000313" key="15">
    <source>
        <dbReference type="Proteomes" id="UP000423525"/>
    </source>
</evidence>
<dbReference type="EMBL" id="LR738855">
    <property type="protein sequence ID" value="VZH85578.1"/>
    <property type="molecule type" value="Genomic_DNA"/>
</dbReference>
<dbReference type="InterPro" id="IPR050151">
    <property type="entry name" value="Class-I_Pyr_Nuc-Dis_Oxidored"/>
</dbReference>
<keyword evidence="6" id="KW-1015">Disulfide bond</keyword>
<dbReference type="PROSITE" id="PS00076">
    <property type="entry name" value="PYRIDINE_REDOX_1"/>
    <property type="match status" value="1"/>
</dbReference>
<reference evidence="14 15" key="1">
    <citation type="submission" date="2019-11" db="EMBL/GenBank/DDBJ databases">
        <authorList>
            <person name="Brisse S."/>
        </authorList>
    </citation>
    <scope>NUCLEOTIDE SEQUENCE [LARGE SCALE GENOMIC DNA]</scope>
    <source>
        <strain evidence="14">FRC0190</strain>
    </source>
</reference>
<dbReference type="InterPro" id="IPR001100">
    <property type="entry name" value="Pyr_nuc-diS_OxRdtase"/>
</dbReference>
<feature type="domain" description="FAD/NAD(P)-binding" evidence="13">
    <location>
        <begin position="9"/>
        <end position="325"/>
    </location>
</feature>
<evidence type="ECO:0000256" key="11">
    <source>
        <dbReference type="RuleBase" id="RU003691"/>
    </source>
</evidence>
<feature type="binding site" evidence="9">
    <location>
        <position position="311"/>
    </location>
    <ligand>
        <name>FAD</name>
        <dbReference type="ChEBI" id="CHEBI:57692"/>
    </ligand>
</feature>
<feature type="binding site" evidence="9">
    <location>
        <position position="271"/>
    </location>
    <ligand>
        <name>NAD(+)</name>
        <dbReference type="ChEBI" id="CHEBI:57540"/>
    </ligand>
</feature>
<dbReference type="PRINTS" id="PR00411">
    <property type="entry name" value="PNDRDTASEI"/>
</dbReference>
<evidence type="ECO:0000256" key="2">
    <source>
        <dbReference type="ARBA" id="ARBA00022630"/>
    </source>
</evidence>
<dbReference type="KEGG" id="crf:FRC0190_01530"/>
<protein>
    <submittedName>
        <fullName evidence="14">Mycothione reductase</fullName>
        <ecNumber evidence="14">1.8.1.7</ecNumber>
    </submittedName>
</protein>
<evidence type="ECO:0000256" key="5">
    <source>
        <dbReference type="ARBA" id="ARBA00023027"/>
    </source>
</evidence>
<dbReference type="Gene3D" id="3.50.50.60">
    <property type="entry name" value="FAD/NAD(P)-binding domain"/>
    <property type="match status" value="2"/>
</dbReference>
<dbReference type="InterPro" id="IPR017817">
    <property type="entry name" value="Mycothione_reductase"/>
</dbReference>